<evidence type="ECO:0000256" key="1">
    <source>
        <dbReference type="ARBA" id="ARBA00007092"/>
    </source>
</evidence>
<organism evidence="9 10">
    <name type="scientific">Thiohalobacter thiocyanaticus</name>
    <dbReference type="NCBI Taxonomy" id="585455"/>
    <lineage>
        <taxon>Bacteria</taxon>
        <taxon>Pseudomonadati</taxon>
        <taxon>Pseudomonadota</taxon>
        <taxon>Gammaproteobacteria</taxon>
        <taxon>Thiohalobacterales</taxon>
        <taxon>Thiohalobacteraceae</taxon>
        <taxon>Thiohalobacter</taxon>
    </lineage>
</organism>
<feature type="active site" evidence="5">
    <location>
        <position position="125"/>
    </location>
</feature>
<feature type="binding site" evidence="6">
    <location>
        <position position="22"/>
    </location>
    <ligand>
        <name>Mg(2+)</name>
        <dbReference type="ChEBI" id="CHEBI:18420"/>
        <label>1</label>
    </ligand>
</feature>
<feature type="binding site" evidence="6">
    <location>
        <position position="167"/>
    </location>
    <ligand>
        <name>Mg(2+)</name>
        <dbReference type="ChEBI" id="CHEBI:18420"/>
        <label>1</label>
    </ligand>
</feature>
<feature type="site" description="Interaction with DNA substrate" evidence="7">
    <location>
        <position position="277"/>
    </location>
</feature>
<evidence type="ECO:0000313" key="10">
    <source>
        <dbReference type="Proteomes" id="UP000218765"/>
    </source>
</evidence>
<evidence type="ECO:0000259" key="8">
    <source>
        <dbReference type="Pfam" id="PF03372"/>
    </source>
</evidence>
<dbReference type="InterPro" id="IPR036691">
    <property type="entry name" value="Endo/exonu/phosph_ase_sf"/>
</dbReference>
<dbReference type="InterPro" id="IPR005135">
    <property type="entry name" value="Endo/exonuclease/phosphatase"/>
</dbReference>
<feature type="binding site" evidence="6">
    <location>
        <position position="49"/>
    </location>
    <ligand>
        <name>Mg(2+)</name>
        <dbReference type="ChEBI" id="CHEBI:18420"/>
        <label>1</label>
    </ligand>
</feature>
<evidence type="ECO:0000256" key="6">
    <source>
        <dbReference type="PIRSR" id="PIRSR604808-2"/>
    </source>
</evidence>
<dbReference type="InterPro" id="IPR037493">
    <property type="entry name" value="ExoIII-like"/>
</dbReference>
<feature type="binding site" evidence="6">
    <location>
        <position position="276"/>
    </location>
    <ligand>
        <name>Mg(2+)</name>
        <dbReference type="ChEBI" id="CHEBI:18420"/>
        <label>1</label>
    </ligand>
</feature>
<keyword evidence="6" id="KW-0464">Manganese</keyword>
<dbReference type="GO" id="GO:0008311">
    <property type="term" value="F:double-stranded DNA 3'-5' DNA exonuclease activity"/>
    <property type="evidence" value="ECO:0007669"/>
    <property type="project" value="InterPro"/>
</dbReference>
<gene>
    <name evidence="9" type="ORF">FOKN1_0830</name>
</gene>
<dbReference type="Pfam" id="PF03372">
    <property type="entry name" value="Exo_endo_phos"/>
    <property type="match status" value="1"/>
</dbReference>
<proteinExistence type="inferred from homology"/>
<feature type="site" description="Transition state stabilizer" evidence="7">
    <location>
        <position position="169"/>
    </location>
</feature>
<protein>
    <submittedName>
        <fullName evidence="9">Exodeoxyribonuclease III</fullName>
    </submittedName>
</protein>
<keyword evidence="4 6" id="KW-0460">Magnesium</keyword>
<dbReference type="InterPro" id="IPR004808">
    <property type="entry name" value="AP_endonuc_1"/>
</dbReference>
<dbReference type="Gene3D" id="3.60.10.10">
    <property type="entry name" value="Endonuclease/exonuclease/phosphatase"/>
    <property type="match status" value="1"/>
</dbReference>
<dbReference type="NCBIfam" id="TIGR00633">
    <property type="entry name" value="xth"/>
    <property type="match status" value="1"/>
</dbReference>
<comment type="similarity">
    <text evidence="1">Belongs to the DNA repair enzymes AP/ExoA family.</text>
</comment>
<reference evidence="9 10" key="1">
    <citation type="submission" date="2017-05" db="EMBL/GenBank/DDBJ databases">
        <title>Thiocyanate degradation by Thiohalobacter thiocyanaticus FOKN1.</title>
        <authorList>
            <person name="Oshiki M."/>
            <person name="Fukushima T."/>
            <person name="Kawano S."/>
            <person name="Nakagawa J."/>
        </authorList>
    </citation>
    <scope>NUCLEOTIDE SEQUENCE [LARGE SCALE GENOMIC DNA]</scope>
    <source>
        <strain evidence="9 10">FOKN1</strain>
    </source>
</reference>
<feature type="active site" description="Proton donor/acceptor" evidence="5">
    <location>
        <position position="167"/>
    </location>
</feature>
<feature type="binding site" evidence="6">
    <location>
        <position position="169"/>
    </location>
    <ligand>
        <name>Mg(2+)</name>
        <dbReference type="ChEBI" id="CHEBI:18420"/>
        <label>1</label>
    </ligand>
</feature>
<feature type="binding site" evidence="6">
    <location>
        <position position="277"/>
    </location>
    <ligand>
        <name>Mg(2+)</name>
        <dbReference type="ChEBI" id="CHEBI:18420"/>
        <label>1</label>
    </ligand>
</feature>
<dbReference type="PANTHER" id="PTHR43250">
    <property type="entry name" value="EXODEOXYRIBONUCLEASE III"/>
    <property type="match status" value="1"/>
</dbReference>
<evidence type="ECO:0000313" key="9">
    <source>
        <dbReference type="EMBL" id="BAZ93232.1"/>
    </source>
</evidence>
<dbReference type="PANTHER" id="PTHR43250:SF2">
    <property type="entry name" value="EXODEOXYRIBONUCLEASE III"/>
    <property type="match status" value="1"/>
</dbReference>
<dbReference type="SUPFAM" id="SSF56219">
    <property type="entry name" value="DNase I-like"/>
    <property type="match status" value="1"/>
</dbReference>
<accession>A0A1Z4VP85</accession>
<feature type="site" description="Important for catalytic activity" evidence="7">
    <location>
        <position position="247"/>
    </location>
</feature>
<name>A0A1Z4VP85_9GAMM</name>
<dbReference type="GO" id="GO:0046872">
    <property type="term" value="F:metal ion binding"/>
    <property type="evidence" value="ECO:0007669"/>
    <property type="project" value="UniProtKB-KW"/>
</dbReference>
<dbReference type="PROSITE" id="PS51435">
    <property type="entry name" value="AP_NUCLEASE_F1_4"/>
    <property type="match status" value="1"/>
</dbReference>
<sequence length="286" mass="32538">MTAPDGRQQAKLMAKLKLVSFNVNGIRARMHQLQALREIHAPAVIGLQETKVQDPDFPVDAVSELGYEVHYHGQKSHYGVALLSRLPVKAARCGYPFDGEDAQRRVVSGTYALPGGDEITVVNAYFPQGENRDHAVKFPAKRRFYADMLKYLEQEYSPGQNLVLMGDMNVAPLDQDIGIGPDNAKRWLREGKTSFLPEEREWYQKLIDWGLVDSFRGCHPDTDDLFSWFDYRSRGFERDPRRGLRIDLVLATPPLMERCVDAGIDYDIRAMDKPSDHCPVWVEIEG</sequence>
<feature type="domain" description="Endonuclease/exonuclease/phosphatase" evidence="8">
    <location>
        <begin position="19"/>
        <end position="277"/>
    </location>
</feature>
<dbReference type="NCBIfam" id="NF008733">
    <property type="entry name" value="PRK11756.1"/>
    <property type="match status" value="1"/>
</dbReference>
<evidence type="ECO:0000256" key="7">
    <source>
        <dbReference type="PIRSR" id="PIRSR604808-3"/>
    </source>
</evidence>
<dbReference type="Proteomes" id="UP000218765">
    <property type="component" value="Chromosome"/>
</dbReference>
<keyword evidence="3" id="KW-0378">Hydrolase</keyword>
<dbReference type="CDD" id="cd09086">
    <property type="entry name" value="ExoIII-like_AP-endo"/>
    <property type="match status" value="1"/>
</dbReference>
<evidence type="ECO:0000256" key="2">
    <source>
        <dbReference type="ARBA" id="ARBA00022723"/>
    </source>
</evidence>
<dbReference type="EMBL" id="AP018052">
    <property type="protein sequence ID" value="BAZ93232.1"/>
    <property type="molecule type" value="Genomic_DNA"/>
</dbReference>
<feature type="active site" description="Proton acceptor" evidence="5">
    <location>
        <position position="277"/>
    </location>
</feature>
<dbReference type="NCBIfam" id="TIGR00195">
    <property type="entry name" value="exoDNase_III"/>
    <property type="match status" value="1"/>
</dbReference>
<dbReference type="AlphaFoldDB" id="A0A1Z4VP85"/>
<evidence type="ECO:0000256" key="5">
    <source>
        <dbReference type="PIRSR" id="PIRSR604808-1"/>
    </source>
</evidence>
<keyword evidence="2 6" id="KW-0479">Metal-binding</keyword>
<comment type="cofactor">
    <cofactor evidence="6">
        <name>Mg(2+)</name>
        <dbReference type="ChEBI" id="CHEBI:18420"/>
    </cofactor>
    <cofactor evidence="6">
        <name>Mn(2+)</name>
        <dbReference type="ChEBI" id="CHEBI:29035"/>
    </cofactor>
    <text evidence="6">Probably binds two magnesium or manganese ions per subunit.</text>
</comment>
<evidence type="ECO:0000256" key="4">
    <source>
        <dbReference type="ARBA" id="ARBA00022842"/>
    </source>
</evidence>
<dbReference type="KEGG" id="ttc:FOKN1_0830"/>
<keyword evidence="10" id="KW-1185">Reference proteome</keyword>
<dbReference type="GO" id="GO:0006281">
    <property type="term" value="P:DNA repair"/>
    <property type="evidence" value="ECO:0007669"/>
    <property type="project" value="InterPro"/>
</dbReference>
<evidence type="ECO:0000256" key="3">
    <source>
        <dbReference type="ARBA" id="ARBA00022801"/>
    </source>
</evidence>